<organism evidence="1 2">
    <name type="scientific">Rhizoctonia solani</name>
    <dbReference type="NCBI Taxonomy" id="456999"/>
    <lineage>
        <taxon>Eukaryota</taxon>
        <taxon>Fungi</taxon>
        <taxon>Dikarya</taxon>
        <taxon>Basidiomycota</taxon>
        <taxon>Agaricomycotina</taxon>
        <taxon>Agaricomycetes</taxon>
        <taxon>Cantharellales</taxon>
        <taxon>Ceratobasidiaceae</taxon>
        <taxon>Rhizoctonia</taxon>
    </lineage>
</organism>
<accession>A0A8H3DKG8</accession>
<proteinExistence type="predicted"/>
<dbReference type="EMBL" id="CAJMXA010003920">
    <property type="protein sequence ID" value="CAE6526832.1"/>
    <property type="molecule type" value="Genomic_DNA"/>
</dbReference>
<gene>
    <name evidence="1" type="ORF">RDB_LOCUS161058</name>
</gene>
<protein>
    <submittedName>
        <fullName evidence="1">Uncharacterized protein</fullName>
    </submittedName>
</protein>
<dbReference type="Proteomes" id="UP000663853">
    <property type="component" value="Unassembled WGS sequence"/>
</dbReference>
<comment type="caution">
    <text evidence="1">The sequence shown here is derived from an EMBL/GenBank/DDBJ whole genome shotgun (WGS) entry which is preliminary data.</text>
</comment>
<reference evidence="1" key="1">
    <citation type="submission" date="2021-01" db="EMBL/GenBank/DDBJ databases">
        <authorList>
            <person name="Kaushik A."/>
        </authorList>
    </citation>
    <scope>NUCLEOTIDE SEQUENCE</scope>
    <source>
        <strain evidence="1">AG6-10EEA</strain>
    </source>
</reference>
<evidence type="ECO:0000313" key="2">
    <source>
        <dbReference type="Proteomes" id="UP000663853"/>
    </source>
</evidence>
<sequence length="155" mass="17662">MPETAPEDEIISNLVIEDDYPYKRMVQHHCPFADVLSLRYTNHLDALGEGGDALLGLKFDQLLEEADLLINRLVASEAINWRVHLHLPRQNSASLSNNIPQLGVYRTIEQDPVLFSSTQDFLNPTKRLRLYRKNDRSADQTGLPTVLHHPVLGHF</sequence>
<dbReference type="AlphaFoldDB" id="A0A8H3DKG8"/>
<evidence type="ECO:0000313" key="1">
    <source>
        <dbReference type="EMBL" id="CAE6526832.1"/>
    </source>
</evidence>
<name>A0A8H3DKG8_9AGAM</name>